<dbReference type="GO" id="GO:0006020">
    <property type="term" value="P:inositol metabolic process"/>
    <property type="evidence" value="ECO:0007669"/>
    <property type="project" value="TreeGrafter"/>
</dbReference>
<evidence type="ECO:0000256" key="2">
    <source>
        <dbReference type="ARBA" id="ARBA00022801"/>
    </source>
</evidence>
<dbReference type="Pfam" id="PF00459">
    <property type="entry name" value="Inositol_P"/>
    <property type="match status" value="1"/>
</dbReference>
<dbReference type="EMBL" id="UOFJ01000718">
    <property type="protein sequence ID" value="VAW73520.1"/>
    <property type="molecule type" value="Genomic_DNA"/>
</dbReference>
<dbReference type="InterPro" id="IPR020583">
    <property type="entry name" value="Inositol_monoP_metal-BS"/>
</dbReference>
<sequence length="276" mass="30746">MQMQQMLKQLQGIVCQHAAEQIMSRYNHVAYRVKEDGSLVTQADCAMQREMIKSLQAHWPAYAILGEEMSAAAQQAQLDCDGQGDTQGLWILDPLDGTSNFANAIPVFSVSIALVIKREVVLGLIFDPVRNEVFSAIKGEGAWLNGQQLISQSSCELLSQSIAQIDFKRLTPQMRVCLSREHPYASQRNFGSGALDWCWLAAGRSQVYIHGGQKLWDYVAGQLILSEAGGIAKTFDGERVFKASLEPRSVMASVNETLFAQLQRYLTSIECRKRQQ</sequence>
<dbReference type="GO" id="GO:0007165">
    <property type="term" value="P:signal transduction"/>
    <property type="evidence" value="ECO:0007669"/>
    <property type="project" value="TreeGrafter"/>
</dbReference>
<dbReference type="PANTHER" id="PTHR20854:SF4">
    <property type="entry name" value="INOSITOL-1-MONOPHOSPHATASE-RELATED"/>
    <property type="match status" value="1"/>
</dbReference>
<dbReference type="Gene3D" id="3.30.540.10">
    <property type="entry name" value="Fructose-1,6-Bisphosphatase, subunit A, domain 1"/>
    <property type="match status" value="1"/>
</dbReference>
<keyword evidence="3" id="KW-0460">Magnesium</keyword>
<gene>
    <name evidence="4" type="ORF">MNBD_GAMMA10-2295</name>
</gene>
<keyword evidence="2 4" id="KW-0378">Hydrolase</keyword>
<dbReference type="EC" id="3.1.3.25" evidence="4"/>
<name>A0A3B0Y9N3_9ZZZZ</name>
<evidence type="ECO:0000256" key="3">
    <source>
        <dbReference type="ARBA" id="ARBA00022842"/>
    </source>
</evidence>
<protein>
    <submittedName>
        <fullName evidence="4">Inositol-1-monophosphatase</fullName>
        <ecNumber evidence="4">3.1.3.25</ecNumber>
    </submittedName>
</protein>
<dbReference type="PRINTS" id="PR00377">
    <property type="entry name" value="IMPHPHTASES"/>
</dbReference>
<proteinExistence type="predicted"/>
<dbReference type="GO" id="GO:0008934">
    <property type="term" value="F:inositol monophosphate 1-phosphatase activity"/>
    <property type="evidence" value="ECO:0007669"/>
    <property type="project" value="TreeGrafter"/>
</dbReference>
<dbReference type="InterPro" id="IPR000760">
    <property type="entry name" value="Inositol_monophosphatase-like"/>
</dbReference>
<reference evidence="4" key="1">
    <citation type="submission" date="2018-06" db="EMBL/GenBank/DDBJ databases">
        <authorList>
            <person name="Zhirakovskaya E."/>
        </authorList>
    </citation>
    <scope>NUCLEOTIDE SEQUENCE</scope>
</reference>
<evidence type="ECO:0000313" key="4">
    <source>
        <dbReference type="EMBL" id="VAW73520.1"/>
    </source>
</evidence>
<dbReference type="SUPFAM" id="SSF56655">
    <property type="entry name" value="Carbohydrate phosphatase"/>
    <property type="match status" value="1"/>
</dbReference>
<keyword evidence="1" id="KW-0479">Metal-binding</keyword>
<dbReference type="GO" id="GO:0046872">
    <property type="term" value="F:metal ion binding"/>
    <property type="evidence" value="ECO:0007669"/>
    <property type="project" value="UniProtKB-KW"/>
</dbReference>
<evidence type="ECO:0000256" key="1">
    <source>
        <dbReference type="ARBA" id="ARBA00022723"/>
    </source>
</evidence>
<dbReference type="PROSITE" id="PS00629">
    <property type="entry name" value="IMP_1"/>
    <property type="match status" value="1"/>
</dbReference>
<dbReference type="AlphaFoldDB" id="A0A3B0Y9N3"/>
<dbReference type="PANTHER" id="PTHR20854">
    <property type="entry name" value="INOSITOL MONOPHOSPHATASE"/>
    <property type="match status" value="1"/>
</dbReference>
<accession>A0A3B0Y9N3</accession>
<organism evidence="4">
    <name type="scientific">hydrothermal vent metagenome</name>
    <dbReference type="NCBI Taxonomy" id="652676"/>
    <lineage>
        <taxon>unclassified sequences</taxon>
        <taxon>metagenomes</taxon>
        <taxon>ecological metagenomes</taxon>
    </lineage>
</organism>
<dbReference type="Gene3D" id="3.40.190.80">
    <property type="match status" value="1"/>
</dbReference>